<dbReference type="InterPro" id="IPR005139">
    <property type="entry name" value="PCRF"/>
</dbReference>
<name>A0ABU1D8P4_9BURK</name>
<dbReference type="HAMAP" id="MF_00093">
    <property type="entry name" value="Rel_fac_1"/>
    <property type="match status" value="1"/>
</dbReference>
<dbReference type="NCBIfam" id="NF001859">
    <property type="entry name" value="PRK00591.1"/>
    <property type="match status" value="1"/>
</dbReference>
<dbReference type="PROSITE" id="PS00745">
    <property type="entry name" value="RF_PROK_I"/>
    <property type="match status" value="1"/>
</dbReference>
<dbReference type="InterPro" id="IPR050057">
    <property type="entry name" value="Prokaryotic/Mito_RF"/>
</dbReference>
<keyword evidence="4 5" id="KW-0648">Protein biosynthesis</keyword>
<feature type="modified residue" description="N5-methylglutamine" evidence="5">
    <location>
        <position position="235"/>
    </location>
</feature>
<feature type="domain" description="Prokaryotic-type class I peptide chain release factors" evidence="8">
    <location>
        <begin position="228"/>
        <end position="244"/>
    </location>
</feature>
<comment type="similarity">
    <text evidence="2 5">Belongs to the prokaryotic/mitochondrial release factor family.</text>
</comment>
<evidence type="ECO:0000256" key="7">
    <source>
        <dbReference type="SAM" id="MobiDB-lite"/>
    </source>
</evidence>
<dbReference type="Proteomes" id="UP001232156">
    <property type="component" value="Unassembled WGS sequence"/>
</dbReference>
<dbReference type="Gene3D" id="6.10.140.1950">
    <property type="match status" value="1"/>
</dbReference>
<evidence type="ECO:0000313" key="10">
    <source>
        <dbReference type="Proteomes" id="UP001232156"/>
    </source>
</evidence>
<dbReference type="Gene3D" id="3.30.70.1660">
    <property type="match status" value="2"/>
</dbReference>
<dbReference type="RefSeq" id="WP_347287454.1">
    <property type="nucleotide sequence ID" value="NZ_JAUZQE010000036.1"/>
</dbReference>
<keyword evidence="5" id="KW-0963">Cytoplasm</keyword>
<organism evidence="9 10">
    <name type="scientific">Yanghanlia caeni</name>
    <dbReference type="NCBI Taxonomy" id="3064283"/>
    <lineage>
        <taxon>Bacteria</taxon>
        <taxon>Pseudomonadati</taxon>
        <taxon>Pseudomonadota</taxon>
        <taxon>Betaproteobacteria</taxon>
        <taxon>Burkholderiales</taxon>
        <taxon>Alcaligenaceae</taxon>
        <taxon>Yanghanlia</taxon>
    </lineage>
</organism>
<evidence type="ECO:0000256" key="6">
    <source>
        <dbReference type="NCBIfam" id="TIGR00019"/>
    </source>
</evidence>
<evidence type="ECO:0000256" key="5">
    <source>
        <dbReference type="HAMAP-Rule" id="MF_00093"/>
    </source>
</evidence>
<proteinExistence type="inferred from homology"/>
<dbReference type="InterPro" id="IPR045853">
    <property type="entry name" value="Pep_chain_release_fac_I_sf"/>
</dbReference>
<dbReference type="Pfam" id="PF03462">
    <property type="entry name" value="PCRF"/>
    <property type="match status" value="1"/>
</dbReference>
<evidence type="ECO:0000256" key="1">
    <source>
        <dbReference type="ARBA" id="ARBA00002986"/>
    </source>
</evidence>
<comment type="caution">
    <text evidence="9">The sequence shown here is derived from an EMBL/GenBank/DDBJ whole genome shotgun (WGS) entry which is preliminary data.</text>
</comment>
<keyword evidence="10" id="KW-1185">Reference proteome</keyword>
<dbReference type="Gene3D" id="3.30.160.20">
    <property type="match status" value="1"/>
</dbReference>
<sequence>MKTSMRSRLEQLAHRLIEIDALLAEPEIATDMDRFRKLSRERSEIEPVVEAFNAYRAAESDIQAAQEMLADPEMREMAEEELASGKARVEQLEGELQILLLPRDPDDDRSVFLEIRAGTGGDESALFAGDLLRMYTRFAENRGWRVEIMSANESELGGYKEVIARLEGTGVYGELKFESGAHRVQRVPETEAQGRIHTSACTVAVLPEADAQSDIQINPNDLRIDTFRASGAGGQHVNKTDSAVRITHLPTGLVVECQDDRSQHRNREKAMQVLAARLKDKQQQEAQAKEAAQRKSLVGSGDRSERIRTYNFPQGRVTDHRINLTLYKLGQIMEGDLDELIGALRAEHQAEQLAALGHD</sequence>
<dbReference type="PANTHER" id="PTHR43804">
    <property type="entry name" value="LD18447P"/>
    <property type="match status" value="1"/>
</dbReference>
<evidence type="ECO:0000256" key="3">
    <source>
        <dbReference type="ARBA" id="ARBA00022481"/>
    </source>
</evidence>
<dbReference type="InterPro" id="IPR004373">
    <property type="entry name" value="RF-1"/>
</dbReference>
<protein>
    <recommendedName>
        <fullName evidence="5 6">Peptide chain release factor 1</fullName>
        <shortName evidence="5">RF-1</shortName>
    </recommendedName>
</protein>
<feature type="compositionally biased region" description="Basic and acidic residues" evidence="7">
    <location>
        <begin position="280"/>
        <end position="293"/>
    </location>
</feature>
<accession>A0ABU1D8P4</accession>
<dbReference type="Pfam" id="PF00472">
    <property type="entry name" value="RF-1"/>
    <property type="match status" value="1"/>
</dbReference>
<evidence type="ECO:0000259" key="8">
    <source>
        <dbReference type="PROSITE" id="PS00745"/>
    </source>
</evidence>
<comment type="PTM">
    <text evidence="5">Methylated by PrmC. Methylation increases the termination efficiency of RF1.</text>
</comment>
<evidence type="ECO:0000313" key="9">
    <source>
        <dbReference type="EMBL" id="MDR4126784.1"/>
    </source>
</evidence>
<evidence type="ECO:0000256" key="4">
    <source>
        <dbReference type="ARBA" id="ARBA00022917"/>
    </source>
</evidence>
<keyword evidence="3 5" id="KW-0488">Methylation</keyword>
<feature type="region of interest" description="Disordered" evidence="7">
    <location>
        <begin position="280"/>
        <end position="303"/>
    </location>
</feature>
<comment type="function">
    <text evidence="1 5">Peptide chain release factor 1 directs the termination of translation in response to the peptide chain termination codons UAG and UAA.</text>
</comment>
<dbReference type="EMBL" id="JAUZQE010000036">
    <property type="protein sequence ID" value="MDR4126784.1"/>
    <property type="molecule type" value="Genomic_DNA"/>
</dbReference>
<comment type="subcellular location">
    <subcellularLocation>
        <location evidence="5">Cytoplasm</location>
    </subcellularLocation>
</comment>
<dbReference type="PANTHER" id="PTHR43804:SF7">
    <property type="entry name" value="LD18447P"/>
    <property type="match status" value="1"/>
</dbReference>
<dbReference type="NCBIfam" id="TIGR00019">
    <property type="entry name" value="prfA"/>
    <property type="match status" value="1"/>
</dbReference>
<dbReference type="SUPFAM" id="SSF75620">
    <property type="entry name" value="Release factor"/>
    <property type="match status" value="1"/>
</dbReference>
<gene>
    <name evidence="5 9" type="primary">prfA</name>
    <name evidence="9" type="ORF">Q8947_12425</name>
</gene>
<dbReference type="SMART" id="SM00937">
    <property type="entry name" value="PCRF"/>
    <property type="match status" value="1"/>
</dbReference>
<evidence type="ECO:0000256" key="2">
    <source>
        <dbReference type="ARBA" id="ARBA00010835"/>
    </source>
</evidence>
<reference evidence="9 10" key="1">
    <citation type="submission" date="2023-08" db="EMBL/GenBank/DDBJ databases">
        <title>Alcaligenaceae gen. nov., a novel taxon isolated from the sludge of Yixing Pesticide Factory.</title>
        <authorList>
            <person name="Ruan L."/>
        </authorList>
    </citation>
    <scope>NUCLEOTIDE SEQUENCE [LARGE SCALE GENOMIC DNA]</scope>
    <source>
        <strain evidence="9 10">LG-2</strain>
    </source>
</reference>
<dbReference type="InterPro" id="IPR000352">
    <property type="entry name" value="Pep_chain_release_fac_I"/>
</dbReference>